<evidence type="ECO:0000313" key="2">
    <source>
        <dbReference type="Proteomes" id="UP001497493"/>
    </source>
</evidence>
<evidence type="ECO:0000313" key="1">
    <source>
        <dbReference type="EMBL" id="CAL1241600.1"/>
    </source>
</evidence>
<accession>A0ABM9NLT4</accession>
<dbReference type="Proteomes" id="UP001497493">
    <property type="component" value="Chromosome"/>
</dbReference>
<dbReference type="RefSeq" id="WP_348758104.1">
    <property type="nucleotide sequence ID" value="NZ_OZ026884.1"/>
</dbReference>
<dbReference type="EMBL" id="OZ026884">
    <property type="protein sequence ID" value="CAL1241600.1"/>
    <property type="molecule type" value="Genomic_DNA"/>
</dbReference>
<reference evidence="1 2" key="1">
    <citation type="submission" date="2024-04" db="EMBL/GenBank/DDBJ databases">
        <authorList>
            <person name="Cremers G."/>
        </authorList>
    </citation>
    <scope>NUCLEOTIDE SEQUENCE [LARGE SCALE GENOMIC DNA]</scope>
    <source>
        <strain evidence="1">MeCH1-AG</strain>
    </source>
</reference>
<name>A0ABM9NLT4_9GAMM</name>
<proteinExistence type="predicted"/>
<organism evidence="1 2">
    <name type="scientific">Candidatus Methylocalor cossyra</name>
    <dbReference type="NCBI Taxonomy" id="3108543"/>
    <lineage>
        <taxon>Bacteria</taxon>
        <taxon>Pseudomonadati</taxon>
        <taxon>Pseudomonadota</taxon>
        <taxon>Gammaproteobacteria</taxon>
        <taxon>Methylococcales</taxon>
        <taxon>Methylococcaceae</taxon>
        <taxon>Candidatus Methylocalor</taxon>
    </lineage>
</organism>
<gene>
    <name evidence="1" type="ORF">MECH1_V1_2824</name>
</gene>
<protein>
    <submittedName>
        <fullName evidence="1">Uncharacterized protein</fullName>
    </submittedName>
</protein>
<sequence>MPNDTVRLWWHCIRRVLAVLRRPGGPQALARHLDALEREMRATASPLRYCTECGSTDFEPTATRADHGRVRILKLRCRACGHIDPY</sequence>
<keyword evidence="2" id="KW-1185">Reference proteome</keyword>